<reference evidence="8 9" key="1">
    <citation type="submission" date="2017-11" db="EMBL/GenBank/DDBJ databases">
        <title>Infants hospitalized years apart are colonized by the same room-sourced microbial strains.</title>
        <authorList>
            <person name="Brooks B."/>
            <person name="Olm M.R."/>
            <person name="Firek B.A."/>
            <person name="Baker R."/>
            <person name="Thomas B.C."/>
            <person name="Morowitz M.J."/>
            <person name="Banfield J.F."/>
        </authorList>
    </citation>
    <scope>NUCLEOTIDE SEQUENCE [LARGE SCALE GENOMIC DNA]</scope>
    <source>
        <strain evidence="8">S2_009_000_R2_76</strain>
    </source>
</reference>
<accession>A0A2W5GSS2</accession>
<feature type="domain" description="RimM N-terminal" evidence="6">
    <location>
        <begin position="5"/>
        <end position="88"/>
    </location>
</feature>
<evidence type="ECO:0000256" key="1">
    <source>
        <dbReference type="ARBA" id="ARBA00022490"/>
    </source>
</evidence>
<dbReference type="GO" id="GO:0005737">
    <property type="term" value="C:cytoplasm"/>
    <property type="evidence" value="ECO:0007669"/>
    <property type="project" value="UniProtKB-SubCell"/>
</dbReference>
<comment type="subunit">
    <text evidence="5">Binds ribosomal protein uS19.</text>
</comment>
<keyword evidence="1 5" id="KW-0963">Cytoplasm</keyword>
<comment type="function">
    <text evidence="5">An accessory protein needed during the final step in the assembly of 30S ribosomal subunit, possibly for assembly of the head region. Essential for efficient processing of 16S rRNA. May be needed both before and after RbfA during the maturation of 16S rRNA. It has affinity for free ribosomal 30S subunits but not for 70S ribosomes.</text>
</comment>
<dbReference type="InterPro" id="IPR036976">
    <property type="entry name" value="RimM_N_sf"/>
</dbReference>
<dbReference type="Proteomes" id="UP000249645">
    <property type="component" value="Unassembled WGS sequence"/>
</dbReference>
<dbReference type="InterPro" id="IPR009000">
    <property type="entry name" value="Transl_B-barrel_sf"/>
</dbReference>
<organism evidence="8 9">
    <name type="scientific">Pseudopedobacter saltans</name>
    <dbReference type="NCBI Taxonomy" id="151895"/>
    <lineage>
        <taxon>Bacteria</taxon>
        <taxon>Pseudomonadati</taxon>
        <taxon>Bacteroidota</taxon>
        <taxon>Sphingobacteriia</taxon>
        <taxon>Sphingobacteriales</taxon>
        <taxon>Sphingobacteriaceae</taxon>
        <taxon>Pseudopedobacter</taxon>
    </lineage>
</organism>
<dbReference type="PANTHER" id="PTHR33692:SF1">
    <property type="entry name" value="RIBOSOME MATURATION FACTOR RIMM"/>
    <property type="match status" value="1"/>
</dbReference>
<protein>
    <recommendedName>
        <fullName evidence="5">Ribosome maturation factor RimM</fullName>
    </recommendedName>
</protein>
<evidence type="ECO:0000256" key="2">
    <source>
        <dbReference type="ARBA" id="ARBA00022517"/>
    </source>
</evidence>
<feature type="domain" description="Ribosome maturation factor RimM PRC barrel" evidence="7">
    <location>
        <begin position="101"/>
        <end position="165"/>
    </location>
</feature>
<dbReference type="AlphaFoldDB" id="A0A2W5GSS2"/>
<evidence type="ECO:0000256" key="3">
    <source>
        <dbReference type="ARBA" id="ARBA00022552"/>
    </source>
</evidence>
<dbReference type="InterPro" id="IPR056792">
    <property type="entry name" value="PRC_RimM"/>
</dbReference>
<keyword evidence="3 5" id="KW-0698">rRNA processing</keyword>
<evidence type="ECO:0000313" key="9">
    <source>
        <dbReference type="Proteomes" id="UP000249645"/>
    </source>
</evidence>
<dbReference type="InterPro" id="IPR011961">
    <property type="entry name" value="RimM"/>
</dbReference>
<dbReference type="SUPFAM" id="SSF50447">
    <property type="entry name" value="Translation proteins"/>
    <property type="match status" value="1"/>
</dbReference>
<keyword evidence="4 5" id="KW-0143">Chaperone</keyword>
<comment type="similarity">
    <text evidence="5">Belongs to the RimM family.</text>
</comment>
<dbReference type="GO" id="GO:0005840">
    <property type="term" value="C:ribosome"/>
    <property type="evidence" value="ECO:0007669"/>
    <property type="project" value="InterPro"/>
</dbReference>
<dbReference type="InterPro" id="IPR011033">
    <property type="entry name" value="PRC_barrel-like_sf"/>
</dbReference>
<evidence type="ECO:0000259" key="6">
    <source>
        <dbReference type="Pfam" id="PF01782"/>
    </source>
</evidence>
<dbReference type="Gene3D" id="2.40.30.60">
    <property type="entry name" value="RimM"/>
    <property type="match status" value="1"/>
</dbReference>
<evidence type="ECO:0000313" key="8">
    <source>
        <dbReference type="EMBL" id="PZP48856.1"/>
    </source>
</evidence>
<dbReference type="GO" id="GO:0043022">
    <property type="term" value="F:ribosome binding"/>
    <property type="evidence" value="ECO:0007669"/>
    <property type="project" value="InterPro"/>
</dbReference>
<gene>
    <name evidence="5 8" type="primary">rimM</name>
    <name evidence="8" type="ORF">DI598_09230</name>
</gene>
<evidence type="ECO:0000259" key="7">
    <source>
        <dbReference type="Pfam" id="PF24986"/>
    </source>
</evidence>
<evidence type="ECO:0000256" key="5">
    <source>
        <dbReference type="HAMAP-Rule" id="MF_00014"/>
    </source>
</evidence>
<proteinExistence type="inferred from homology"/>
<dbReference type="GO" id="GO:0006364">
    <property type="term" value="P:rRNA processing"/>
    <property type="evidence" value="ECO:0007669"/>
    <property type="project" value="UniProtKB-UniRule"/>
</dbReference>
<dbReference type="PANTHER" id="PTHR33692">
    <property type="entry name" value="RIBOSOME MATURATION FACTOR RIMM"/>
    <property type="match status" value="1"/>
</dbReference>
<sequence length="171" mass="19453">MDFIQIGKVATTHGIKGSILITHGIGKKVNFKGVKALFIEETKNSRIPWFIEGATARNNEETIVQLEGLNSKESAHRLIRNNIWLQKSDFEKIADKNAPISLIGYTLFDDKKPLSEIEEIIEQPNQLLVRLTIEDKEVLIPLHEEILDNIDHNKKAVYVRLPDGLLDIYLS</sequence>
<dbReference type="Gene3D" id="2.30.30.240">
    <property type="entry name" value="PRC-barrel domain"/>
    <property type="match status" value="1"/>
</dbReference>
<dbReference type="SUPFAM" id="SSF50346">
    <property type="entry name" value="PRC-barrel domain"/>
    <property type="match status" value="1"/>
</dbReference>
<evidence type="ECO:0000256" key="4">
    <source>
        <dbReference type="ARBA" id="ARBA00023186"/>
    </source>
</evidence>
<name>A0A2W5GSS2_9SPHI</name>
<dbReference type="GO" id="GO:0042274">
    <property type="term" value="P:ribosomal small subunit biogenesis"/>
    <property type="evidence" value="ECO:0007669"/>
    <property type="project" value="UniProtKB-UniRule"/>
</dbReference>
<comment type="subcellular location">
    <subcellularLocation>
        <location evidence="5">Cytoplasm</location>
    </subcellularLocation>
</comment>
<dbReference type="HAMAP" id="MF_00014">
    <property type="entry name" value="Ribosome_mat_RimM"/>
    <property type="match status" value="1"/>
</dbReference>
<comment type="domain">
    <text evidence="5">The PRC barrel domain binds ribosomal protein uS19.</text>
</comment>
<dbReference type="NCBIfam" id="TIGR02273">
    <property type="entry name" value="16S_RimM"/>
    <property type="match status" value="1"/>
</dbReference>
<dbReference type="InterPro" id="IPR002676">
    <property type="entry name" value="RimM_N"/>
</dbReference>
<comment type="caution">
    <text evidence="8">The sequence shown here is derived from an EMBL/GenBank/DDBJ whole genome shotgun (WGS) entry which is preliminary data.</text>
</comment>
<dbReference type="Pfam" id="PF01782">
    <property type="entry name" value="RimM"/>
    <property type="match status" value="1"/>
</dbReference>
<keyword evidence="2 5" id="KW-0690">Ribosome biogenesis</keyword>
<dbReference type="Pfam" id="PF24986">
    <property type="entry name" value="PRC_RimM"/>
    <property type="match status" value="1"/>
</dbReference>
<dbReference type="EMBL" id="QFOI01000142">
    <property type="protein sequence ID" value="PZP48856.1"/>
    <property type="molecule type" value="Genomic_DNA"/>
</dbReference>